<name>A0A6A4GS34_9AGAR</name>
<protein>
    <recommendedName>
        <fullName evidence="5">Alpha-1,2-Mannosidase</fullName>
    </recommendedName>
</protein>
<evidence type="ECO:0000313" key="3">
    <source>
        <dbReference type="EMBL" id="KAE9387964.1"/>
    </source>
</evidence>
<reference evidence="3" key="1">
    <citation type="journal article" date="2019" name="Environ. Microbiol.">
        <title>Fungal ecological strategies reflected in gene transcription - a case study of two litter decomposers.</title>
        <authorList>
            <person name="Barbi F."/>
            <person name="Kohler A."/>
            <person name="Barry K."/>
            <person name="Baskaran P."/>
            <person name="Daum C."/>
            <person name="Fauchery L."/>
            <person name="Ihrmark K."/>
            <person name="Kuo A."/>
            <person name="LaButti K."/>
            <person name="Lipzen A."/>
            <person name="Morin E."/>
            <person name="Grigoriev I.V."/>
            <person name="Henrissat B."/>
            <person name="Lindahl B."/>
            <person name="Martin F."/>
        </authorList>
    </citation>
    <scope>NUCLEOTIDE SEQUENCE</scope>
    <source>
        <strain evidence="3">JB14</strain>
    </source>
</reference>
<feature type="region of interest" description="Disordered" evidence="2">
    <location>
        <begin position="96"/>
        <end position="127"/>
    </location>
</feature>
<dbReference type="AlphaFoldDB" id="A0A6A4GS34"/>
<dbReference type="GO" id="GO:0005975">
    <property type="term" value="P:carbohydrate metabolic process"/>
    <property type="evidence" value="ECO:0007669"/>
    <property type="project" value="InterPro"/>
</dbReference>
<proteinExistence type="inferred from homology"/>
<dbReference type="InterPro" id="IPR036026">
    <property type="entry name" value="Seven-hairpin_glycosidases"/>
</dbReference>
<feature type="compositionally biased region" description="Basic residues" evidence="2">
    <location>
        <begin position="58"/>
        <end position="76"/>
    </location>
</feature>
<evidence type="ECO:0000256" key="1">
    <source>
        <dbReference type="ARBA" id="ARBA00007658"/>
    </source>
</evidence>
<dbReference type="GO" id="GO:0016020">
    <property type="term" value="C:membrane"/>
    <property type="evidence" value="ECO:0007669"/>
    <property type="project" value="InterPro"/>
</dbReference>
<feature type="region of interest" description="Disordered" evidence="2">
    <location>
        <begin position="50"/>
        <end position="76"/>
    </location>
</feature>
<keyword evidence="4" id="KW-1185">Reference proteome</keyword>
<evidence type="ECO:0008006" key="5">
    <source>
        <dbReference type="Google" id="ProtNLM"/>
    </source>
</evidence>
<dbReference type="InterPro" id="IPR012341">
    <property type="entry name" value="6hp_glycosidase-like_sf"/>
</dbReference>
<organism evidence="3 4">
    <name type="scientific">Gymnopus androsaceus JB14</name>
    <dbReference type="NCBI Taxonomy" id="1447944"/>
    <lineage>
        <taxon>Eukaryota</taxon>
        <taxon>Fungi</taxon>
        <taxon>Dikarya</taxon>
        <taxon>Basidiomycota</taxon>
        <taxon>Agaricomycotina</taxon>
        <taxon>Agaricomycetes</taxon>
        <taxon>Agaricomycetidae</taxon>
        <taxon>Agaricales</taxon>
        <taxon>Marasmiineae</taxon>
        <taxon>Omphalotaceae</taxon>
        <taxon>Gymnopus</taxon>
    </lineage>
</organism>
<feature type="compositionally biased region" description="Low complexity" evidence="2">
    <location>
        <begin position="113"/>
        <end position="127"/>
    </location>
</feature>
<dbReference type="InterPro" id="IPR001382">
    <property type="entry name" value="Glyco_hydro_47"/>
</dbReference>
<gene>
    <name evidence="3" type="ORF">BT96DRAFT_1004621</name>
</gene>
<comment type="similarity">
    <text evidence="1">Belongs to the glycosyl hydrolase 47 family.</text>
</comment>
<dbReference type="OrthoDB" id="8118055at2759"/>
<sequence>MRCKLQYFETTIRVLGGLLLAYELTGHDKLYLGRAIELANHICFRHRIRASPTQHQSRSMKRRPRPRSSFPRQHHRGVNIATQVQTFCTLTGFVDQTASNSSPNNTSETFYGSKTSQQLRSTSSTLF</sequence>
<dbReference type="EMBL" id="ML769769">
    <property type="protein sequence ID" value="KAE9387964.1"/>
    <property type="molecule type" value="Genomic_DNA"/>
</dbReference>
<feature type="compositionally biased region" description="Polar residues" evidence="2">
    <location>
        <begin position="96"/>
        <end position="112"/>
    </location>
</feature>
<evidence type="ECO:0000313" key="4">
    <source>
        <dbReference type="Proteomes" id="UP000799118"/>
    </source>
</evidence>
<accession>A0A6A4GS34</accession>
<dbReference type="Pfam" id="PF01532">
    <property type="entry name" value="Glyco_hydro_47"/>
    <property type="match status" value="1"/>
</dbReference>
<evidence type="ECO:0000256" key="2">
    <source>
        <dbReference type="SAM" id="MobiDB-lite"/>
    </source>
</evidence>
<dbReference type="SUPFAM" id="SSF48225">
    <property type="entry name" value="Seven-hairpin glycosidases"/>
    <property type="match status" value="1"/>
</dbReference>
<dbReference type="Gene3D" id="1.50.10.10">
    <property type="match status" value="1"/>
</dbReference>
<dbReference type="GO" id="GO:0036503">
    <property type="term" value="P:ERAD pathway"/>
    <property type="evidence" value="ECO:0007669"/>
    <property type="project" value="UniProtKB-ARBA"/>
</dbReference>
<dbReference type="GO" id="GO:0005509">
    <property type="term" value="F:calcium ion binding"/>
    <property type="evidence" value="ECO:0007669"/>
    <property type="project" value="InterPro"/>
</dbReference>
<dbReference type="GO" id="GO:0004571">
    <property type="term" value="F:mannosyl-oligosaccharide 1,2-alpha-mannosidase activity"/>
    <property type="evidence" value="ECO:0007669"/>
    <property type="project" value="InterPro"/>
</dbReference>
<dbReference type="Proteomes" id="UP000799118">
    <property type="component" value="Unassembled WGS sequence"/>
</dbReference>